<dbReference type="Gene3D" id="3.90.180.10">
    <property type="entry name" value="Medium-chain alcohol dehydrogenases, catalytic domain"/>
    <property type="match status" value="1"/>
</dbReference>
<dbReference type="Pfam" id="PF00107">
    <property type="entry name" value="ADH_zinc_N"/>
    <property type="match status" value="1"/>
</dbReference>
<name>A0A8H7K3E8_BIOOC</name>
<accession>A0A8H7K3E8</accession>
<reference evidence="4" key="1">
    <citation type="submission" date="2020-10" db="EMBL/GenBank/DDBJ databases">
        <title>High-Quality Genome Resource of Clonostachys rosea strain S41 by Oxford Nanopore Long-Read Sequencing.</title>
        <authorList>
            <person name="Wang H."/>
        </authorList>
    </citation>
    <scope>NUCLEOTIDE SEQUENCE</scope>
    <source>
        <strain evidence="4">S41</strain>
    </source>
</reference>
<dbReference type="Proteomes" id="UP000616885">
    <property type="component" value="Unassembled WGS sequence"/>
</dbReference>
<sequence>MTDTPSKSLYLGSDGKLAIHDVSETYIPEGSQCLVRVLYSGVNPCDINFAHVGLHSFVTGFEFSGTVEQPGPLSQFKAGDNVCGLAPIKLPKPSSTGSHQDLCIAESELLYTLPHGLDAKDAGGLVMATHTAIDGLSNGLGFGLQAAGVAGLDPRGRAILIWGGASSVGVAAIQLAKAAGFGPIFVTASPKNHAILQRLGADRCFDYKSPTILEDIRAAVNDKGVLLTTAFDTIGKNSLAQGEAVWQSTPGLARSALSDGANPSEYRLVSTAPVPAIPEFKICAAYRPRGNKNAFGGPQDPEAPVRLRQIADYFLDSAGARLKIPVIKVVKGASEGLSEIERVSRGDASLEKVVIEHPM</sequence>
<dbReference type="InterPro" id="IPR013154">
    <property type="entry name" value="ADH-like_N"/>
</dbReference>
<dbReference type="GO" id="GO:0016651">
    <property type="term" value="F:oxidoreductase activity, acting on NAD(P)H"/>
    <property type="evidence" value="ECO:0007669"/>
    <property type="project" value="InterPro"/>
</dbReference>
<keyword evidence="2" id="KW-0560">Oxidoreductase</keyword>
<dbReference type="InterPro" id="IPR013149">
    <property type="entry name" value="ADH-like_C"/>
</dbReference>
<dbReference type="InterPro" id="IPR036291">
    <property type="entry name" value="NAD(P)-bd_dom_sf"/>
</dbReference>
<evidence type="ECO:0000259" key="3">
    <source>
        <dbReference type="SMART" id="SM00829"/>
    </source>
</evidence>
<dbReference type="SMART" id="SM00829">
    <property type="entry name" value="PKS_ER"/>
    <property type="match status" value="1"/>
</dbReference>
<dbReference type="PANTHER" id="PTHR45348:SF7">
    <property type="entry name" value="ZINC BINDING OXIDOREDUCTASE, PUTATIVE-RELATED"/>
    <property type="match status" value="1"/>
</dbReference>
<evidence type="ECO:0000313" key="5">
    <source>
        <dbReference type="Proteomes" id="UP000616885"/>
    </source>
</evidence>
<dbReference type="CDD" id="cd08249">
    <property type="entry name" value="enoyl_reductase_like"/>
    <property type="match status" value="1"/>
</dbReference>
<dbReference type="SUPFAM" id="SSF51735">
    <property type="entry name" value="NAD(P)-binding Rossmann-fold domains"/>
    <property type="match status" value="1"/>
</dbReference>
<dbReference type="AlphaFoldDB" id="A0A8H7K3E8"/>
<dbReference type="InterPro" id="IPR011032">
    <property type="entry name" value="GroES-like_sf"/>
</dbReference>
<evidence type="ECO:0000256" key="2">
    <source>
        <dbReference type="ARBA" id="ARBA00023002"/>
    </source>
</evidence>
<dbReference type="Gene3D" id="3.40.50.720">
    <property type="entry name" value="NAD(P)-binding Rossmann-like Domain"/>
    <property type="match status" value="1"/>
</dbReference>
<dbReference type="Pfam" id="PF08240">
    <property type="entry name" value="ADH_N"/>
    <property type="match status" value="1"/>
</dbReference>
<proteinExistence type="inferred from homology"/>
<dbReference type="PANTHER" id="PTHR45348">
    <property type="entry name" value="HYPOTHETICAL OXIDOREDUCTASE (EUROFUNG)"/>
    <property type="match status" value="1"/>
</dbReference>
<dbReference type="EMBL" id="JADCTT010000012">
    <property type="protein sequence ID" value="KAF9745849.1"/>
    <property type="molecule type" value="Genomic_DNA"/>
</dbReference>
<protein>
    <recommendedName>
        <fullName evidence="3">Enoyl reductase (ER) domain-containing protein</fullName>
    </recommendedName>
</protein>
<gene>
    <name evidence="4" type="ORF">IM811_004150</name>
</gene>
<dbReference type="InterPro" id="IPR020843">
    <property type="entry name" value="ER"/>
</dbReference>
<feature type="domain" description="Enoyl reductase (ER)" evidence="3">
    <location>
        <begin position="12"/>
        <end position="355"/>
    </location>
</feature>
<comment type="similarity">
    <text evidence="1">Belongs to the zinc-containing alcohol dehydrogenase family.</text>
</comment>
<evidence type="ECO:0000313" key="4">
    <source>
        <dbReference type="EMBL" id="KAF9745849.1"/>
    </source>
</evidence>
<comment type="caution">
    <text evidence="4">The sequence shown here is derived from an EMBL/GenBank/DDBJ whole genome shotgun (WGS) entry which is preliminary data.</text>
</comment>
<dbReference type="InterPro" id="IPR047122">
    <property type="entry name" value="Trans-enoyl_RdTase-like"/>
</dbReference>
<evidence type="ECO:0000256" key="1">
    <source>
        <dbReference type="ARBA" id="ARBA00008072"/>
    </source>
</evidence>
<dbReference type="SUPFAM" id="SSF50129">
    <property type="entry name" value="GroES-like"/>
    <property type="match status" value="1"/>
</dbReference>
<organism evidence="4 5">
    <name type="scientific">Bionectria ochroleuca</name>
    <name type="common">Gliocladium roseum</name>
    <dbReference type="NCBI Taxonomy" id="29856"/>
    <lineage>
        <taxon>Eukaryota</taxon>
        <taxon>Fungi</taxon>
        <taxon>Dikarya</taxon>
        <taxon>Ascomycota</taxon>
        <taxon>Pezizomycotina</taxon>
        <taxon>Sordariomycetes</taxon>
        <taxon>Hypocreomycetidae</taxon>
        <taxon>Hypocreales</taxon>
        <taxon>Bionectriaceae</taxon>
        <taxon>Clonostachys</taxon>
    </lineage>
</organism>